<dbReference type="RefSeq" id="WP_209736247.1">
    <property type="nucleotide sequence ID" value="NZ_CP072611.1"/>
</dbReference>
<evidence type="ECO:0000256" key="3">
    <source>
        <dbReference type="ARBA" id="ARBA00022989"/>
    </source>
</evidence>
<dbReference type="SUPFAM" id="SSF46565">
    <property type="entry name" value="Chaperone J-domain"/>
    <property type="match status" value="1"/>
</dbReference>
<evidence type="ECO:0000256" key="4">
    <source>
        <dbReference type="ARBA" id="ARBA00023136"/>
    </source>
</evidence>
<evidence type="ECO:0000256" key="7">
    <source>
        <dbReference type="SAM" id="Phobius"/>
    </source>
</evidence>
<dbReference type="SMART" id="SM00271">
    <property type="entry name" value="DnaJ"/>
    <property type="match status" value="1"/>
</dbReference>
<feature type="compositionally biased region" description="Gly residues" evidence="6">
    <location>
        <begin position="161"/>
        <end position="170"/>
    </location>
</feature>
<comment type="subcellular location">
    <subcellularLocation>
        <location evidence="1">Membrane</location>
        <topology evidence="1">Single-pass membrane protein</topology>
    </subcellularLocation>
</comment>
<evidence type="ECO:0000313" key="9">
    <source>
        <dbReference type="EMBL" id="MFD2239025.1"/>
    </source>
</evidence>
<protein>
    <submittedName>
        <fullName evidence="9">DnaJ domain-containing protein</fullName>
    </submittedName>
</protein>
<dbReference type="PANTHER" id="PTHR12763:SF28">
    <property type="entry name" value="GEO10507P1-RELATED"/>
    <property type="match status" value="1"/>
</dbReference>
<feature type="region of interest" description="Disordered" evidence="6">
    <location>
        <begin position="152"/>
        <end position="174"/>
    </location>
</feature>
<evidence type="ECO:0000256" key="6">
    <source>
        <dbReference type="SAM" id="MobiDB-lite"/>
    </source>
</evidence>
<keyword evidence="10" id="KW-1185">Reference proteome</keyword>
<evidence type="ECO:0000256" key="2">
    <source>
        <dbReference type="ARBA" id="ARBA00022692"/>
    </source>
</evidence>
<dbReference type="PANTHER" id="PTHR12763">
    <property type="match status" value="1"/>
</dbReference>
<keyword evidence="3 7" id="KW-1133">Transmembrane helix</keyword>
<gene>
    <name evidence="9" type="ORF">ACFSKQ_16350</name>
</gene>
<feature type="transmembrane region" description="Helical" evidence="7">
    <location>
        <begin position="34"/>
        <end position="67"/>
    </location>
</feature>
<organism evidence="9 10">
    <name type="scientific">Aureimonas populi</name>
    <dbReference type="NCBI Taxonomy" id="1701758"/>
    <lineage>
        <taxon>Bacteria</taxon>
        <taxon>Pseudomonadati</taxon>
        <taxon>Pseudomonadota</taxon>
        <taxon>Alphaproteobacteria</taxon>
        <taxon>Hyphomicrobiales</taxon>
        <taxon>Aurantimonadaceae</taxon>
        <taxon>Aureimonas</taxon>
    </lineage>
</organism>
<dbReference type="Gene3D" id="1.10.287.110">
    <property type="entry name" value="DnaJ domain"/>
    <property type="match status" value="1"/>
</dbReference>
<evidence type="ECO:0000256" key="5">
    <source>
        <dbReference type="ARBA" id="ARBA00038105"/>
    </source>
</evidence>
<evidence type="ECO:0000259" key="8">
    <source>
        <dbReference type="PROSITE" id="PS50076"/>
    </source>
</evidence>
<name>A0ABW5CP65_9HYPH</name>
<feature type="domain" description="J" evidence="8">
    <location>
        <begin position="178"/>
        <end position="231"/>
    </location>
</feature>
<dbReference type="InterPro" id="IPR001623">
    <property type="entry name" value="DnaJ_domain"/>
</dbReference>
<dbReference type="PROSITE" id="PS50076">
    <property type="entry name" value="DNAJ_2"/>
    <property type="match status" value="1"/>
</dbReference>
<dbReference type="CDD" id="cd06257">
    <property type="entry name" value="DnaJ"/>
    <property type="match status" value="1"/>
</dbReference>
<keyword evidence="2 7" id="KW-0812">Transmembrane</keyword>
<sequence length="231" mass="24425">MMALGALAALVFLLAVLRIVMVTPPERLARLLRAAGPIVLMLAGGGLALTGRAAIGIPVLGLGLAAWRRRRPPAAIGGASSSARSTVRAAHLEMSLDHDSGDLDGKVLAGPFAAAWLSELSDTQLHALRGDMRDDAESLRLLEAYLDRRAPGWRDDAQTGDGDGLGGAPGAGPMTEQQAHEILGLQPGATTAEIREAHRRLMKRVHPDHGGTDFLAARINEAKAFLIDRHR</sequence>
<dbReference type="EMBL" id="JBHUIJ010000023">
    <property type="protein sequence ID" value="MFD2239025.1"/>
    <property type="molecule type" value="Genomic_DNA"/>
</dbReference>
<reference evidence="10" key="1">
    <citation type="journal article" date="2019" name="Int. J. Syst. Evol. Microbiol.">
        <title>The Global Catalogue of Microorganisms (GCM) 10K type strain sequencing project: providing services to taxonomists for standard genome sequencing and annotation.</title>
        <authorList>
            <consortium name="The Broad Institute Genomics Platform"/>
            <consortium name="The Broad Institute Genome Sequencing Center for Infectious Disease"/>
            <person name="Wu L."/>
            <person name="Ma J."/>
        </authorList>
    </citation>
    <scope>NUCLEOTIDE SEQUENCE [LARGE SCALE GENOMIC DNA]</scope>
    <source>
        <strain evidence="10">ZS-35-S2</strain>
    </source>
</reference>
<comment type="similarity">
    <text evidence="5">Belongs to the TIM14 family.</text>
</comment>
<keyword evidence="4 7" id="KW-0472">Membrane</keyword>
<dbReference type="Pfam" id="PF00226">
    <property type="entry name" value="DnaJ"/>
    <property type="match status" value="1"/>
</dbReference>
<dbReference type="Proteomes" id="UP001597371">
    <property type="component" value="Unassembled WGS sequence"/>
</dbReference>
<evidence type="ECO:0000256" key="1">
    <source>
        <dbReference type="ARBA" id="ARBA00004167"/>
    </source>
</evidence>
<evidence type="ECO:0000313" key="10">
    <source>
        <dbReference type="Proteomes" id="UP001597371"/>
    </source>
</evidence>
<proteinExistence type="inferred from homology"/>
<comment type="caution">
    <text evidence="9">The sequence shown here is derived from an EMBL/GenBank/DDBJ whole genome shotgun (WGS) entry which is preliminary data.</text>
</comment>
<accession>A0ABW5CP65</accession>
<dbReference type="InterPro" id="IPR036869">
    <property type="entry name" value="J_dom_sf"/>
</dbReference>